<accession>A7I1C8</accession>
<dbReference type="KEGG" id="cha:CHAB381_0740"/>
<dbReference type="AlphaFoldDB" id="A7I1C8"/>
<sequence length="83" mass="10005">MIQTFVKFALFKSKLQLFIHLNLFNLIAFIHFIANFLTLKFHICFVSVNILEIFTIFIKTKKFLILNCKIFKLTIFIFFIFSF</sequence>
<dbReference type="HOGENOM" id="CLU_2536275_0_0_7"/>
<keyword evidence="1" id="KW-0472">Membrane</keyword>
<dbReference type="EMBL" id="CP000776">
    <property type="protein sequence ID" value="ABS51855.1"/>
    <property type="molecule type" value="Genomic_DNA"/>
</dbReference>
<keyword evidence="1" id="KW-0812">Transmembrane</keyword>
<protein>
    <submittedName>
        <fullName evidence="2">ATPase subunit 6</fullName>
    </submittedName>
</protein>
<dbReference type="Proteomes" id="UP000002407">
    <property type="component" value="Chromosome"/>
</dbReference>
<evidence type="ECO:0000313" key="2">
    <source>
        <dbReference type="EMBL" id="ABS51855.1"/>
    </source>
</evidence>
<proteinExistence type="predicted"/>
<name>A7I1C8_CAMHC</name>
<feature type="transmembrane region" description="Helical" evidence="1">
    <location>
        <begin position="63"/>
        <end position="81"/>
    </location>
</feature>
<evidence type="ECO:0000313" key="3">
    <source>
        <dbReference type="Proteomes" id="UP000002407"/>
    </source>
</evidence>
<feature type="transmembrane region" description="Helical" evidence="1">
    <location>
        <begin position="15"/>
        <end position="33"/>
    </location>
</feature>
<reference evidence="3" key="1">
    <citation type="submission" date="2007-07" db="EMBL/GenBank/DDBJ databases">
        <title>Complete genome sequence of Campylobacter hominis ATCC BAA-381, a commensal isolated from the human gastrointestinal tract.</title>
        <authorList>
            <person name="Fouts D.E."/>
            <person name="Mongodin E.F."/>
            <person name="Puiu D."/>
            <person name="Sebastian Y."/>
            <person name="Miller W.G."/>
            <person name="Mandrell R.E."/>
            <person name="Nelson K.E."/>
        </authorList>
    </citation>
    <scope>NUCLEOTIDE SEQUENCE [LARGE SCALE GENOMIC DNA]</scope>
    <source>
        <strain evidence="3">ATCC BAA-381 / LMG 19568 / NCTC 13146 / CH001A</strain>
    </source>
</reference>
<organism evidence="2 3">
    <name type="scientific">Campylobacter hominis (strain ATCC BAA-381 / DSM 21671 / CCUG 45161 / LMG 19568 / NCTC 13146 / CH001A)</name>
    <dbReference type="NCBI Taxonomy" id="360107"/>
    <lineage>
        <taxon>Bacteria</taxon>
        <taxon>Pseudomonadati</taxon>
        <taxon>Campylobacterota</taxon>
        <taxon>Epsilonproteobacteria</taxon>
        <taxon>Campylobacterales</taxon>
        <taxon>Campylobacteraceae</taxon>
        <taxon>Campylobacter</taxon>
    </lineage>
</organism>
<keyword evidence="3" id="KW-1185">Reference proteome</keyword>
<gene>
    <name evidence="2" type="ordered locus">CHAB381_0740</name>
</gene>
<keyword evidence="1" id="KW-1133">Transmembrane helix</keyword>
<evidence type="ECO:0000256" key="1">
    <source>
        <dbReference type="SAM" id="Phobius"/>
    </source>
</evidence>